<keyword evidence="4" id="KW-1185">Reference proteome</keyword>
<dbReference type="InterPro" id="IPR053090">
    <property type="entry name" value="Centromere_KNL-2_homolog"/>
</dbReference>
<evidence type="ECO:0000313" key="3">
    <source>
        <dbReference type="EMBL" id="KAL3536015.1"/>
    </source>
</evidence>
<dbReference type="EMBL" id="JBJUIK010000002">
    <property type="protein sequence ID" value="KAL3536015.1"/>
    <property type="molecule type" value="Genomic_DNA"/>
</dbReference>
<accession>A0ABD3AY28</accession>
<feature type="compositionally biased region" description="Polar residues" evidence="1">
    <location>
        <begin position="208"/>
        <end position="228"/>
    </location>
</feature>
<dbReference type="Proteomes" id="UP001630127">
    <property type="component" value="Unassembled WGS sequence"/>
</dbReference>
<evidence type="ECO:0000313" key="4">
    <source>
        <dbReference type="Proteomes" id="UP001630127"/>
    </source>
</evidence>
<protein>
    <recommendedName>
        <fullName evidence="2">SANTA domain-containing protein</fullName>
    </recommendedName>
</protein>
<proteinExistence type="predicted"/>
<feature type="compositionally biased region" description="Polar residues" evidence="1">
    <location>
        <begin position="407"/>
        <end position="421"/>
    </location>
</feature>
<dbReference type="Pfam" id="PF09133">
    <property type="entry name" value="SANTA"/>
    <property type="match status" value="1"/>
</dbReference>
<feature type="region of interest" description="Disordered" evidence="1">
    <location>
        <begin position="202"/>
        <end position="444"/>
    </location>
</feature>
<evidence type="ECO:0000259" key="2">
    <source>
        <dbReference type="Pfam" id="PF09133"/>
    </source>
</evidence>
<reference evidence="3 4" key="1">
    <citation type="submission" date="2024-11" db="EMBL/GenBank/DDBJ databases">
        <title>A near-complete genome assembly of Cinchona calisaya.</title>
        <authorList>
            <person name="Lian D.C."/>
            <person name="Zhao X.W."/>
            <person name="Wei L."/>
        </authorList>
    </citation>
    <scope>NUCLEOTIDE SEQUENCE [LARGE SCALE GENOMIC DNA]</scope>
    <source>
        <tissue evidence="3">Nenye</tissue>
    </source>
</reference>
<feature type="compositionally biased region" description="Basic and acidic residues" evidence="1">
    <location>
        <begin position="346"/>
        <end position="360"/>
    </location>
</feature>
<gene>
    <name evidence="3" type="ORF">ACH5RR_004476</name>
</gene>
<feature type="domain" description="SANTA" evidence="2">
    <location>
        <begin position="32"/>
        <end position="121"/>
    </location>
</feature>
<feature type="compositionally biased region" description="Polar residues" evidence="1">
    <location>
        <begin position="250"/>
        <end position="268"/>
    </location>
</feature>
<evidence type="ECO:0000256" key="1">
    <source>
        <dbReference type="SAM" id="MobiDB-lite"/>
    </source>
</evidence>
<dbReference type="PANTHER" id="PTHR35311">
    <property type="entry name" value="KINETOCHORE-ASSOCIATED PROTEIN KNL-2 HOMOLOG"/>
    <property type="match status" value="1"/>
</dbReference>
<comment type="caution">
    <text evidence="3">The sequence shown here is derived from an EMBL/GenBank/DDBJ whole genome shotgun (WGS) entry which is preliminary data.</text>
</comment>
<name>A0ABD3AY28_9GENT</name>
<feature type="compositionally biased region" description="Polar residues" evidence="1">
    <location>
        <begin position="368"/>
        <end position="379"/>
    </location>
</feature>
<dbReference type="PANTHER" id="PTHR35311:SF1">
    <property type="entry name" value="PROTEIN EMBRYO DEFECTIVE 1674"/>
    <property type="match status" value="1"/>
</dbReference>
<dbReference type="InterPro" id="IPR015216">
    <property type="entry name" value="SANTA"/>
</dbReference>
<organism evidence="3 4">
    <name type="scientific">Cinchona calisaya</name>
    <dbReference type="NCBI Taxonomy" id="153742"/>
    <lineage>
        <taxon>Eukaryota</taxon>
        <taxon>Viridiplantae</taxon>
        <taxon>Streptophyta</taxon>
        <taxon>Embryophyta</taxon>
        <taxon>Tracheophyta</taxon>
        <taxon>Spermatophyta</taxon>
        <taxon>Magnoliopsida</taxon>
        <taxon>eudicotyledons</taxon>
        <taxon>Gunneridae</taxon>
        <taxon>Pentapetalae</taxon>
        <taxon>asterids</taxon>
        <taxon>lamiids</taxon>
        <taxon>Gentianales</taxon>
        <taxon>Rubiaceae</taxon>
        <taxon>Cinchonoideae</taxon>
        <taxon>Cinchoneae</taxon>
        <taxon>Cinchona</taxon>
    </lineage>
</organism>
<feature type="compositionally biased region" description="Basic and acidic residues" evidence="1">
    <location>
        <begin position="380"/>
        <end position="401"/>
    </location>
</feature>
<feature type="compositionally biased region" description="Basic and acidic residues" evidence="1">
    <location>
        <begin position="313"/>
        <end position="326"/>
    </location>
</feature>
<dbReference type="AlphaFoldDB" id="A0ABD3AY28"/>
<sequence length="467" mass="52250">MGTTNPTLSSPQPSSSFAAAAARSSIVKQKQVFLFEWWLEKAPPTSGGRQLSIGGCTERLGTKIFHSAAVLKRHDTVTLGTADGILVKLCGGINKCQTCENGFPQEFCRHFLYGFPYDWEEFANRCFAEESTDGTIPRGFSNLDGSGVSSVDGLHKFSPKSFDDLPVALLRDFSDPSVEYSATCELWKSLIKDISQKYGGNAKDEVMTENSSVEETPSKQKNSLVEQNNKGENDISIRKGRTANDRMITENASAEKTPSKQKNNMVEQSNKDEDDISTRKGRTTKDQVITENSSEEKTPRRRKKSMIEQNNKGVDDISVRKGETTKDQVITENSSEEETLTKRKKSTVEQKNKGQDDISIRKGKTTKDQVMTENSSNEETPSKHEDNMVELNNKDDMSIGKDRRKNFQNVSLNKGSSSDSSVLRKGPCTRSITHSKNSRNKHEESILVTRKLKLRNRFVEMHVKHIA</sequence>
<feature type="compositionally biased region" description="Basic and acidic residues" evidence="1">
    <location>
        <begin position="229"/>
        <end position="248"/>
    </location>
</feature>